<feature type="site" description="Histone H3K4me3 binding" evidence="2">
    <location>
        <position position="420"/>
    </location>
</feature>
<feature type="compositionally biased region" description="Polar residues" evidence="3">
    <location>
        <begin position="220"/>
        <end position="231"/>
    </location>
</feature>
<evidence type="ECO:0000313" key="6">
    <source>
        <dbReference type="Proteomes" id="UP001221757"/>
    </source>
</evidence>
<comment type="caution">
    <text evidence="5">The sequence shown here is derived from an EMBL/GenBank/DDBJ whole genome shotgun (WGS) entry which is preliminary data.</text>
</comment>
<feature type="compositionally biased region" description="Basic residues" evidence="3">
    <location>
        <begin position="448"/>
        <end position="459"/>
    </location>
</feature>
<dbReference type="GO" id="GO:0006355">
    <property type="term" value="P:regulation of DNA-templated transcription"/>
    <property type="evidence" value="ECO:0007669"/>
    <property type="project" value="TreeGrafter"/>
</dbReference>
<feature type="region of interest" description="Disordered" evidence="3">
    <location>
        <begin position="448"/>
        <end position="469"/>
    </location>
</feature>
<dbReference type="PANTHER" id="PTHR10333">
    <property type="entry name" value="INHIBITOR OF GROWTH PROTEIN"/>
    <property type="match status" value="1"/>
</dbReference>
<evidence type="ECO:0000256" key="1">
    <source>
        <dbReference type="ARBA" id="ARBA00022853"/>
    </source>
</evidence>
<reference evidence="5" key="1">
    <citation type="submission" date="2023-03" db="EMBL/GenBank/DDBJ databases">
        <title>Massive genome expansion in bonnet fungi (Mycena s.s.) driven by repeated elements and novel gene families across ecological guilds.</title>
        <authorList>
            <consortium name="Lawrence Berkeley National Laboratory"/>
            <person name="Harder C.B."/>
            <person name="Miyauchi S."/>
            <person name="Viragh M."/>
            <person name="Kuo A."/>
            <person name="Thoen E."/>
            <person name="Andreopoulos B."/>
            <person name="Lu D."/>
            <person name="Skrede I."/>
            <person name="Drula E."/>
            <person name="Henrissat B."/>
            <person name="Morin E."/>
            <person name="Kohler A."/>
            <person name="Barry K."/>
            <person name="LaButti K."/>
            <person name="Morin E."/>
            <person name="Salamov A."/>
            <person name="Lipzen A."/>
            <person name="Mereny Z."/>
            <person name="Hegedus B."/>
            <person name="Baldrian P."/>
            <person name="Stursova M."/>
            <person name="Weitz H."/>
            <person name="Taylor A."/>
            <person name="Grigoriev I.V."/>
            <person name="Nagy L.G."/>
            <person name="Martin F."/>
            <person name="Kauserud H."/>
        </authorList>
    </citation>
    <scope>NUCLEOTIDE SEQUENCE</scope>
    <source>
        <strain evidence="5">CBHHK067</strain>
    </source>
</reference>
<dbReference type="SMART" id="SM01408">
    <property type="entry name" value="ING"/>
    <property type="match status" value="1"/>
</dbReference>
<dbReference type="InterPro" id="IPR013083">
    <property type="entry name" value="Znf_RING/FYVE/PHD"/>
</dbReference>
<dbReference type="GO" id="GO:0000785">
    <property type="term" value="C:chromatin"/>
    <property type="evidence" value="ECO:0007669"/>
    <property type="project" value="UniProtKB-ARBA"/>
</dbReference>
<dbReference type="Proteomes" id="UP001221757">
    <property type="component" value="Unassembled WGS sequence"/>
</dbReference>
<gene>
    <name evidence="5" type="ORF">B0H17DRAFT_1161750</name>
</gene>
<dbReference type="SUPFAM" id="SSF57903">
    <property type="entry name" value="FYVE/PHD zinc finger"/>
    <property type="match status" value="1"/>
</dbReference>
<feature type="site" description="Histone H3K4me3 binding" evidence="2">
    <location>
        <position position="412"/>
    </location>
</feature>
<dbReference type="AlphaFoldDB" id="A0AAD7D225"/>
<dbReference type="EMBL" id="JARKIE010000154">
    <property type="protein sequence ID" value="KAJ7674461.1"/>
    <property type="molecule type" value="Genomic_DNA"/>
</dbReference>
<protein>
    <recommendedName>
        <fullName evidence="4">Inhibitor of growth protein N-terminal histone-binding domain-containing protein</fullName>
    </recommendedName>
</protein>
<dbReference type="GO" id="GO:0005634">
    <property type="term" value="C:nucleus"/>
    <property type="evidence" value="ECO:0007669"/>
    <property type="project" value="TreeGrafter"/>
</dbReference>
<feature type="compositionally biased region" description="Basic and acidic residues" evidence="3">
    <location>
        <begin position="263"/>
        <end position="272"/>
    </location>
</feature>
<evidence type="ECO:0000259" key="4">
    <source>
        <dbReference type="SMART" id="SM01408"/>
    </source>
</evidence>
<keyword evidence="1" id="KW-0156">Chromatin regulator</keyword>
<feature type="domain" description="Inhibitor of growth protein N-terminal histone-binding" evidence="4">
    <location>
        <begin position="23"/>
        <end position="126"/>
    </location>
</feature>
<feature type="compositionally biased region" description="Basic and acidic residues" evidence="3">
    <location>
        <begin position="460"/>
        <end position="469"/>
    </location>
</feature>
<feature type="site" description="Histone H3K4me3 binding" evidence="2">
    <location>
        <position position="397"/>
    </location>
</feature>
<dbReference type="InterPro" id="IPR028651">
    <property type="entry name" value="ING_fam"/>
</dbReference>
<dbReference type="CDD" id="cd16859">
    <property type="entry name" value="ING_ING4_5"/>
    <property type="match status" value="1"/>
</dbReference>
<dbReference type="InterPro" id="IPR024610">
    <property type="entry name" value="ING_N_histone-binding"/>
</dbReference>
<dbReference type="PANTHER" id="PTHR10333:SF42">
    <property type="entry name" value="INHIBITOR OF GROWTH PROTEIN 5"/>
    <property type="match status" value="1"/>
</dbReference>
<evidence type="ECO:0000256" key="2">
    <source>
        <dbReference type="PIRSR" id="PIRSR628651-50"/>
    </source>
</evidence>
<keyword evidence="6" id="KW-1185">Reference proteome</keyword>
<accession>A0AAD7D225</accession>
<feature type="compositionally biased region" description="Pro residues" evidence="3">
    <location>
        <begin position="232"/>
        <end position="242"/>
    </location>
</feature>
<feature type="compositionally biased region" description="Low complexity" evidence="3">
    <location>
        <begin position="294"/>
        <end position="309"/>
    </location>
</feature>
<organism evidence="5 6">
    <name type="scientific">Mycena rosella</name>
    <name type="common">Pink bonnet</name>
    <name type="synonym">Agaricus rosellus</name>
    <dbReference type="NCBI Taxonomy" id="1033263"/>
    <lineage>
        <taxon>Eukaryota</taxon>
        <taxon>Fungi</taxon>
        <taxon>Dikarya</taxon>
        <taxon>Basidiomycota</taxon>
        <taxon>Agaricomycotina</taxon>
        <taxon>Agaricomycetes</taxon>
        <taxon>Agaricomycetidae</taxon>
        <taxon>Agaricales</taxon>
        <taxon>Marasmiineae</taxon>
        <taxon>Mycenaceae</taxon>
        <taxon>Mycena</taxon>
    </lineage>
</organism>
<feature type="site" description="Histone H3K4me3 binding" evidence="2">
    <location>
        <position position="408"/>
    </location>
</feature>
<proteinExistence type="predicted"/>
<feature type="region of interest" description="Disordered" evidence="3">
    <location>
        <begin position="167"/>
        <end position="390"/>
    </location>
</feature>
<feature type="compositionally biased region" description="Basic and acidic residues" evidence="3">
    <location>
        <begin position="281"/>
        <end position="290"/>
    </location>
</feature>
<name>A0AAD7D225_MYCRO</name>
<feature type="compositionally biased region" description="Basic residues" evidence="3">
    <location>
        <begin position="246"/>
        <end position="262"/>
    </location>
</feature>
<feature type="compositionally biased region" description="Low complexity" evidence="3">
    <location>
        <begin position="360"/>
        <end position="385"/>
    </location>
</feature>
<dbReference type="InterPro" id="IPR011011">
    <property type="entry name" value="Znf_FYVE_PHD"/>
</dbReference>
<feature type="compositionally biased region" description="Basic and acidic residues" evidence="3">
    <location>
        <begin position="183"/>
        <end position="200"/>
    </location>
</feature>
<dbReference type="Gene3D" id="3.30.40.10">
    <property type="entry name" value="Zinc/RING finger domain, C3HC4 (zinc finger)"/>
    <property type="match status" value="1"/>
</dbReference>
<dbReference type="GO" id="GO:0006325">
    <property type="term" value="P:chromatin organization"/>
    <property type="evidence" value="ECO:0007669"/>
    <property type="project" value="UniProtKB-KW"/>
</dbReference>
<sequence>MAPPRASMSSPASSTSTVYSLALLSEYTHTLDSLPLDLSRNFADLRELDAVLSASMSSITSKISTLTEMIEQGAGKQEQRLWLLMEIAEEANRLRLGGEDKIRVACQAADNLRSHSGHLRTLAEHIPGFDPNTLNRRTTYPHVAIKSFMPATSLESRGRRRTGFASLLVSAPDPSPMKRKRAVRDDDLDHGRTPRKERLVEAAPRPRNGGRKKIERAPSPTESLLSVTSHIPPNPTPAPPAAQTPRRQRHRSQARPHRRQHPRREQPAERVLRQRRPRAAAPERPRDLRRQQRPPRGVQRPPSSSSHPSLIPYQNGHQPHATPFELHARGGGHSLSNTPVPGAGDWNPPHPQMLEGPGMPVARNHAAALAASAPPGPADNAPPDGADGEADGDDKPYCFCQRVSFGQMIACDDVTCQWEWVLPHRVHRIDDAADGRWFCDACRTKRNAKRSGRGGRRKHLGEQGRAELS</sequence>
<dbReference type="Pfam" id="PF12998">
    <property type="entry name" value="ING"/>
    <property type="match status" value="1"/>
</dbReference>
<evidence type="ECO:0000313" key="5">
    <source>
        <dbReference type="EMBL" id="KAJ7674461.1"/>
    </source>
</evidence>
<evidence type="ECO:0000256" key="3">
    <source>
        <dbReference type="SAM" id="MobiDB-lite"/>
    </source>
</evidence>
<dbReference type="Gene3D" id="6.10.140.1740">
    <property type="match status" value="1"/>
</dbReference>